<dbReference type="EMBL" id="VUOB01000012">
    <property type="protein sequence ID" value="KAA2264229.1"/>
    <property type="molecule type" value="Genomic_DNA"/>
</dbReference>
<organism evidence="1 2">
    <name type="scientific">Solihabitans fulvus</name>
    <dbReference type="NCBI Taxonomy" id="1892852"/>
    <lineage>
        <taxon>Bacteria</taxon>
        <taxon>Bacillati</taxon>
        <taxon>Actinomycetota</taxon>
        <taxon>Actinomycetes</taxon>
        <taxon>Pseudonocardiales</taxon>
        <taxon>Pseudonocardiaceae</taxon>
        <taxon>Solihabitans</taxon>
    </lineage>
</organism>
<protein>
    <recommendedName>
        <fullName evidence="3">NmrA-like family protein</fullName>
    </recommendedName>
</protein>
<dbReference type="OrthoDB" id="9778052at2"/>
<dbReference type="SUPFAM" id="SSF51735">
    <property type="entry name" value="NAD(P)-binding Rossmann-fold domains"/>
    <property type="match status" value="1"/>
</dbReference>
<dbReference type="RefSeq" id="WP_149848892.1">
    <property type="nucleotide sequence ID" value="NZ_VUOB01000012.1"/>
</dbReference>
<dbReference type="AlphaFoldDB" id="A0A5B2XMT3"/>
<dbReference type="InterPro" id="IPR036291">
    <property type="entry name" value="NAD(P)-bd_dom_sf"/>
</dbReference>
<keyword evidence="2" id="KW-1185">Reference proteome</keyword>
<sequence>MIIGPIQHAGELGTSVDGIRTLLAGKMPGVPRLEFATVDVRDAATAHRLAMTTPPAAGNRYILAGEQLSFPDMAHILATRYRISTRVLPDWLVRLGARFDANARTAAGSLGRTEHVSAAKARNELD</sequence>
<gene>
    <name evidence="1" type="ORF">F0L68_08300</name>
</gene>
<evidence type="ECO:0008006" key="3">
    <source>
        <dbReference type="Google" id="ProtNLM"/>
    </source>
</evidence>
<proteinExistence type="predicted"/>
<reference evidence="1 2" key="1">
    <citation type="submission" date="2019-09" db="EMBL/GenBank/DDBJ databases">
        <title>Goodfellowia gen. nov., a new genus of the Pseudonocardineae related to Actinoalloteichus, containing Goodfellowia coeruleoviolacea gen. nov., comb. nov. gen. nov., comb. nov.</title>
        <authorList>
            <person name="Labeda D."/>
        </authorList>
    </citation>
    <scope>NUCLEOTIDE SEQUENCE [LARGE SCALE GENOMIC DNA]</scope>
    <source>
        <strain evidence="1 2">AN110305</strain>
    </source>
</reference>
<dbReference type="Proteomes" id="UP000323454">
    <property type="component" value="Unassembled WGS sequence"/>
</dbReference>
<dbReference type="Gene3D" id="3.40.50.720">
    <property type="entry name" value="NAD(P)-binding Rossmann-like Domain"/>
    <property type="match status" value="1"/>
</dbReference>
<evidence type="ECO:0000313" key="1">
    <source>
        <dbReference type="EMBL" id="KAA2264229.1"/>
    </source>
</evidence>
<comment type="caution">
    <text evidence="1">The sequence shown here is derived from an EMBL/GenBank/DDBJ whole genome shotgun (WGS) entry which is preliminary data.</text>
</comment>
<accession>A0A5B2XMT3</accession>
<evidence type="ECO:0000313" key="2">
    <source>
        <dbReference type="Proteomes" id="UP000323454"/>
    </source>
</evidence>
<reference evidence="1 2" key="2">
    <citation type="submission" date="2019-09" db="EMBL/GenBank/DDBJ databases">
        <authorList>
            <person name="Jin C."/>
        </authorList>
    </citation>
    <scope>NUCLEOTIDE SEQUENCE [LARGE SCALE GENOMIC DNA]</scope>
    <source>
        <strain evidence="1 2">AN110305</strain>
    </source>
</reference>
<name>A0A5B2XMT3_9PSEU</name>